<dbReference type="AlphaFoldDB" id="A0A245ZIM2"/>
<comment type="caution">
    <text evidence="2">The sequence shown here is derived from an EMBL/GenBank/DDBJ whole genome shotgun (WGS) entry which is preliminary data.</text>
</comment>
<evidence type="ECO:0000313" key="3">
    <source>
        <dbReference type="Proteomes" id="UP000197783"/>
    </source>
</evidence>
<accession>A0A245ZIM2</accession>
<dbReference type="EMBL" id="NBBJ01000003">
    <property type="protein sequence ID" value="OWK29590.1"/>
    <property type="molecule type" value="Genomic_DNA"/>
</dbReference>
<dbReference type="Proteomes" id="UP000197783">
    <property type="component" value="Unassembled WGS sequence"/>
</dbReference>
<evidence type="ECO:0000256" key="1">
    <source>
        <dbReference type="SAM" id="MobiDB-lite"/>
    </source>
</evidence>
<name>A0A245ZIM2_9SPHN</name>
<evidence type="ECO:0000313" key="2">
    <source>
        <dbReference type="EMBL" id="OWK29590.1"/>
    </source>
</evidence>
<sequence length="57" mass="5810">MKLGREFAGFTRADPPVRAEATNGQSSDDQRPVCFCAAGSTEGAPLAGVAVLAMSPV</sequence>
<reference evidence="2 3" key="1">
    <citation type="submission" date="2017-03" db="EMBL/GenBank/DDBJ databases">
        <title>Genome sequence of Sphingomonas mucosissima DSM 17494.</title>
        <authorList>
            <person name="Poehlein A."/>
            <person name="Wuebbeler J.H."/>
            <person name="Steinbuechel A."/>
            <person name="Daniel R."/>
        </authorList>
    </citation>
    <scope>NUCLEOTIDE SEQUENCE [LARGE SCALE GENOMIC DNA]</scope>
    <source>
        <strain evidence="2 3">DSM 17494</strain>
    </source>
</reference>
<organism evidence="2 3">
    <name type="scientific">Sphingomonas mucosissima</name>
    <dbReference type="NCBI Taxonomy" id="370959"/>
    <lineage>
        <taxon>Bacteria</taxon>
        <taxon>Pseudomonadati</taxon>
        <taxon>Pseudomonadota</taxon>
        <taxon>Alphaproteobacteria</taxon>
        <taxon>Sphingomonadales</taxon>
        <taxon>Sphingomonadaceae</taxon>
        <taxon>Sphingomonas</taxon>
    </lineage>
</organism>
<feature type="region of interest" description="Disordered" evidence="1">
    <location>
        <begin position="1"/>
        <end position="30"/>
    </location>
</feature>
<keyword evidence="3" id="KW-1185">Reference proteome</keyword>
<protein>
    <submittedName>
        <fullName evidence="2">Uncharacterized protein</fullName>
    </submittedName>
</protein>
<proteinExistence type="predicted"/>
<gene>
    <name evidence="2" type="ORF">SPMU_20100</name>
</gene>